<keyword evidence="1 3" id="KW-0489">Methyltransferase</keyword>
<dbReference type="GO" id="GO:0008173">
    <property type="term" value="F:RNA methyltransferase activity"/>
    <property type="evidence" value="ECO:0007669"/>
    <property type="project" value="InterPro"/>
</dbReference>
<keyword evidence="1" id="KW-0949">S-adenosyl-L-methionine</keyword>
<keyword evidence="1 3" id="KW-0808">Transferase</keyword>
<dbReference type="Proteomes" id="UP000074247">
    <property type="component" value="Unassembled WGS sequence"/>
</dbReference>
<feature type="domain" description="SAM-dependent MTase RsmB/NOP-type" evidence="2">
    <location>
        <begin position="1"/>
        <end position="32"/>
    </location>
</feature>
<name>A0A139XLR2_TOXGO</name>
<dbReference type="SUPFAM" id="SSF53335">
    <property type="entry name" value="S-adenosyl-L-methionine-dependent methyltransferases"/>
    <property type="match status" value="1"/>
</dbReference>
<dbReference type="Gene3D" id="3.40.50.150">
    <property type="entry name" value="Vaccinia Virus protein VP39"/>
    <property type="match status" value="1"/>
</dbReference>
<reference evidence="3 4" key="1">
    <citation type="journal article" date="2016" name="Nat. Commun.">
        <title>Local admixture of amplified and diversified secreted pathogenesis determinants shapes mosaic Toxoplasma gondii genomes.</title>
        <authorList>
            <person name="Lorenzi H."/>
            <person name="Khan A."/>
            <person name="Behnke M.S."/>
            <person name="Namasivayam S."/>
            <person name="Swapna L.S."/>
            <person name="Hadjithomas M."/>
            <person name="Karamycheva S."/>
            <person name="Pinney D."/>
            <person name="Brunk B.P."/>
            <person name="Ajioka J.W."/>
            <person name="Ajzenberg D."/>
            <person name="Boothroyd J.C."/>
            <person name="Boyle J.P."/>
            <person name="Darde M.L."/>
            <person name="Diaz-Miranda M.A."/>
            <person name="Dubey J.P."/>
            <person name="Fritz H.M."/>
            <person name="Gennari S.M."/>
            <person name="Gregory B.D."/>
            <person name="Kim K."/>
            <person name="Saeij J.P."/>
            <person name="Su C."/>
            <person name="White M.W."/>
            <person name="Zhu X.Q."/>
            <person name="Howe D.K."/>
            <person name="Rosenthal B.M."/>
            <person name="Grigg M.E."/>
            <person name="Parkinson J."/>
            <person name="Liu L."/>
            <person name="Kissinger J.C."/>
            <person name="Roos D.S."/>
            <person name="Sibley L.D."/>
        </authorList>
    </citation>
    <scope>NUCLEOTIDE SEQUENCE [LARGE SCALE GENOMIC DNA]</scope>
    <source>
        <strain evidence="3 4">ARI</strain>
    </source>
</reference>
<dbReference type="GO" id="GO:0003723">
    <property type="term" value="F:RNA binding"/>
    <property type="evidence" value="ECO:0007669"/>
    <property type="project" value="UniProtKB-UniRule"/>
</dbReference>
<dbReference type="InterPro" id="IPR023267">
    <property type="entry name" value="RCMT"/>
</dbReference>
<feature type="non-terminal residue" evidence="3">
    <location>
        <position position="1"/>
    </location>
</feature>
<evidence type="ECO:0000256" key="1">
    <source>
        <dbReference type="PROSITE-ProRule" id="PRU01023"/>
    </source>
</evidence>
<comment type="similarity">
    <text evidence="1">Belongs to the class I-like SAM-binding methyltransferase superfamily. RsmB/NOP family.</text>
</comment>
<proteinExistence type="inferred from homology"/>
<accession>A0A139XLR2</accession>
<dbReference type="GO" id="GO:0001510">
    <property type="term" value="P:RNA methylation"/>
    <property type="evidence" value="ECO:0007669"/>
    <property type="project" value="InterPro"/>
</dbReference>
<organism evidence="3 4">
    <name type="scientific">Toxoplasma gondii ARI</name>
    <dbReference type="NCBI Taxonomy" id="1074872"/>
    <lineage>
        <taxon>Eukaryota</taxon>
        <taxon>Sar</taxon>
        <taxon>Alveolata</taxon>
        <taxon>Apicomplexa</taxon>
        <taxon>Conoidasida</taxon>
        <taxon>Coccidia</taxon>
        <taxon>Eucoccidiorida</taxon>
        <taxon>Eimeriorina</taxon>
        <taxon>Sarcocystidae</taxon>
        <taxon>Toxoplasma</taxon>
    </lineage>
</organism>
<dbReference type="EC" id="2.1.1.203" evidence="3"/>
<evidence type="ECO:0000259" key="2">
    <source>
        <dbReference type="PROSITE" id="PS51686"/>
    </source>
</evidence>
<feature type="non-terminal residue" evidence="3">
    <location>
        <position position="32"/>
    </location>
</feature>
<dbReference type="InterPro" id="IPR029063">
    <property type="entry name" value="SAM-dependent_MTases_sf"/>
</dbReference>
<protein>
    <submittedName>
        <fullName evidence="3">NOL1/NOP2/sun family protein</fullName>
        <ecNumber evidence="3">2.1.1.203</ecNumber>
    </submittedName>
</protein>
<evidence type="ECO:0000313" key="4">
    <source>
        <dbReference type="Proteomes" id="UP000074247"/>
    </source>
</evidence>
<dbReference type="PROSITE" id="PS51686">
    <property type="entry name" value="SAM_MT_RSMB_NOP"/>
    <property type="match status" value="1"/>
</dbReference>
<evidence type="ECO:0000313" key="3">
    <source>
        <dbReference type="EMBL" id="KYF39724.1"/>
    </source>
</evidence>
<dbReference type="EMBL" id="AGQS02005662">
    <property type="protein sequence ID" value="KYF39724.1"/>
    <property type="molecule type" value="Genomic_DNA"/>
</dbReference>
<keyword evidence="1" id="KW-0694">RNA-binding</keyword>
<dbReference type="AlphaFoldDB" id="A0A139XLR2"/>
<sequence>GGLTRQEAVSMLPVLFLDVRPEHRILDMCASP</sequence>
<comment type="caution">
    <text evidence="1">Lacks conserved residue(s) required for the propagation of feature annotation.</text>
</comment>
<comment type="caution">
    <text evidence="3">The sequence shown here is derived from an EMBL/GenBank/DDBJ whole genome shotgun (WGS) entry which is preliminary data.</text>
</comment>
<gene>
    <name evidence="3" type="ORF">TGARI_294440B</name>
</gene>
<dbReference type="VEuPathDB" id="ToxoDB:TGARI_294440B"/>
<dbReference type="PANTHER" id="PTHR22808">
    <property type="entry name" value="NCL1 YEAST -RELATED NOL1/NOP2/FMU SUN DOMAIN-CONTAINING"/>
    <property type="match status" value="1"/>
</dbReference>
<dbReference type="InterPro" id="IPR001678">
    <property type="entry name" value="MeTrfase_RsmB-F_NOP2_dom"/>
</dbReference>